<dbReference type="EC" id="2.1.2.2" evidence="4"/>
<keyword evidence="3 4" id="KW-0658">Purine biosynthesis</keyword>
<keyword evidence="7" id="KW-1185">Reference proteome</keyword>
<dbReference type="Gene3D" id="3.40.50.170">
    <property type="entry name" value="Formyl transferase, N-terminal domain"/>
    <property type="match status" value="1"/>
</dbReference>
<dbReference type="Pfam" id="PF00551">
    <property type="entry name" value="Formyl_trans_N"/>
    <property type="match status" value="1"/>
</dbReference>
<dbReference type="GO" id="GO:0004644">
    <property type="term" value="F:phosphoribosylglycinamide formyltransferase activity"/>
    <property type="evidence" value="ECO:0007669"/>
    <property type="project" value="UniProtKB-EC"/>
</dbReference>
<keyword evidence="2 4" id="KW-0808">Transferase</keyword>
<dbReference type="EMBL" id="WBZJ01000001">
    <property type="protein sequence ID" value="KAB3523015.1"/>
    <property type="molecule type" value="Genomic_DNA"/>
</dbReference>
<comment type="similarity">
    <text evidence="4">Belongs to the GART family.</text>
</comment>
<evidence type="ECO:0000256" key="1">
    <source>
        <dbReference type="ARBA" id="ARBA00005054"/>
    </source>
</evidence>
<comment type="caution">
    <text evidence="6">The sequence shown here is derived from an EMBL/GenBank/DDBJ whole genome shotgun (WGS) entry which is preliminary data.</text>
</comment>
<evidence type="ECO:0000313" key="6">
    <source>
        <dbReference type="EMBL" id="KAB3523015.1"/>
    </source>
</evidence>
<reference evidence="6 7" key="1">
    <citation type="submission" date="2019-10" db="EMBL/GenBank/DDBJ databases">
        <title>Corynebacterium sp novel species isolated from the respiratory tract of Marmot.</title>
        <authorList>
            <person name="Zhang G."/>
        </authorList>
    </citation>
    <scope>NUCLEOTIDE SEQUENCE [LARGE SCALE GENOMIC DNA]</scope>
    <source>
        <strain evidence="6 7">336</strain>
    </source>
</reference>
<dbReference type="SUPFAM" id="SSF53328">
    <property type="entry name" value="Formyltransferase"/>
    <property type="match status" value="1"/>
</dbReference>
<comment type="function">
    <text evidence="4">Catalyzes the transfer of a formyl group from 10-formyltetrahydrofolate to 5-phospho-ribosyl-glycinamide (GAR), producing 5-phospho-ribosyl-N-formylglycinamide (FGAR) and tetrahydrofolate.</text>
</comment>
<dbReference type="InterPro" id="IPR004607">
    <property type="entry name" value="GART"/>
</dbReference>
<dbReference type="RefSeq" id="WP_151842001.1">
    <property type="nucleotide sequence ID" value="NZ_CP061033.1"/>
</dbReference>
<dbReference type="InterPro" id="IPR002376">
    <property type="entry name" value="Formyl_transf_N"/>
</dbReference>
<protein>
    <recommendedName>
        <fullName evidence="4">Phosphoribosylglycinamide formyltransferase</fullName>
        <ecNumber evidence="4">2.1.2.2</ecNumber>
    </recommendedName>
    <alternativeName>
        <fullName evidence="4">5'-phosphoribosylglycinamide transformylase</fullName>
    </alternativeName>
    <alternativeName>
        <fullName evidence="4">GAR transformylase</fullName>
        <shortName evidence="4">GART</shortName>
    </alternativeName>
</protein>
<evidence type="ECO:0000313" key="7">
    <source>
        <dbReference type="Proteomes" id="UP000436181"/>
    </source>
</evidence>
<feature type="active site" description="Proton donor" evidence="4">
    <location>
        <position position="106"/>
    </location>
</feature>
<feature type="site" description="Raises pKa of active site His" evidence="4">
    <location>
        <position position="142"/>
    </location>
</feature>
<name>A0ABQ6VF48_9CORY</name>
<organism evidence="6 7">
    <name type="scientific">Corynebacterium zhongnanshanii</name>
    <dbReference type="NCBI Taxonomy" id="2768834"/>
    <lineage>
        <taxon>Bacteria</taxon>
        <taxon>Bacillati</taxon>
        <taxon>Actinomycetota</taxon>
        <taxon>Actinomycetes</taxon>
        <taxon>Mycobacteriales</taxon>
        <taxon>Corynebacteriaceae</taxon>
        <taxon>Corynebacterium</taxon>
    </lineage>
</organism>
<evidence type="ECO:0000259" key="5">
    <source>
        <dbReference type="Pfam" id="PF00551"/>
    </source>
</evidence>
<dbReference type="NCBIfam" id="TIGR00639">
    <property type="entry name" value="PurN"/>
    <property type="match status" value="1"/>
</dbReference>
<feature type="binding site" evidence="4">
    <location>
        <position position="104"/>
    </location>
    <ligand>
        <name>(6R)-10-formyltetrahydrofolate</name>
        <dbReference type="ChEBI" id="CHEBI:195366"/>
    </ligand>
</feature>
<comment type="caution">
    <text evidence="4">Lacks conserved residue(s) required for the propagation of feature annotation.</text>
</comment>
<dbReference type="PANTHER" id="PTHR43369:SF2">
    <property type="entry name" value="PHOSPHORIBOSYLGLYCINAMIDE FORMYLTRANSFERASE"/>
    <property type="match status" value="1"/>
</dbReference>
<evidence type="ECO:0000256" key="3">
    <source>
        <dbReference type="ARBA" id="ARBA00022755"/>
    </source>
</evidence>
<evidence type="ECO:0000256" key="2">
    <source>
        <dbReference type="ARBA" id="ARBA00022679"/>
    </source>
</evidence>
<evidence type="ECO:0000256" key="4">
    <source>
        <dbReference type="HAMAP-Rule" id="MF_01930"/>
    </source>
</evidence>
<feature type="binding site" evidence="4">
    <location>
        <begin position="87"/>
        <end position="90"/>
    </location>
    <ligand>
        <name>(6R)-10-formyltetrahydrofolate</name>
        <dbReference type="ChEBI" id="CHEBI:195366"/>
    </ligand>
</feature>
<comment type="catalytic activity">
    <reaction evidence="4">
        <text>N(1)-(5-phospho-beta-D-ribosyl)glycinamide + (6R)-10-formyltetrahydrofolate = N(2)-formyl-N(1)-(5-phospho-beta-D-ribosyl)glycinamide + (6S)-5,6,7,8-tetrahydrofolate + H(+)</text>
        <dbReference type="Rhea" id="RHEA:15053"/>
        <dbReference type="ChEBI" id="CHEBI:15378"/>
        <dbReference type="ChEBI" id="CHEBI:57453"/>
        <dbReference type="ChEBI" id="CHEBI:143788"/>
        <dbReference type="ChEBI" id="CHEBI:147286"/>
        <dbReference type="ChEBI" id="CHEBI:195366"/>
        <dbReference type="EC" id="2.1.2.2"/>
    </reaction>
</comment>
<accession>A0ABQ6VF48</accession>
<dbReference type="HAMAP" id="MF_01930">
    <property type="entry name" value="PurN"/>
    <property type="match status" value="1"/>
</dbReference>
<dbReference type="InterPro" id="IPR036477">
    <property type="entry name" value="Formyl_transf_N_sf"/>
</dbReference>
<dbReference type="CDD" id="cd08645">
    <property type="entry name" value="FMT_core_GART"/>
    <property type="match status" value="1"/>
</dbReference>
<comment type="pathway">
    <text evidence="1 4">Purine metabolism; IMP biosynthesis via de novo pathway; N(2)-formyl-N(1)-(5-phospho-D-ribosyl)glycinamide from N(1)-(5-phospho-D-ribosyl)glycinamide (10-formyl THF route): step 1/1.</text>
</comment>
<dbReference type="PANTHER" id="PTHR43369">
    <property type="entry name" value="PHOSPHORIBOSYLGLYCINAMIDE FORMYLTRANSFERASE"/>
    <property type="match status" value="1"/>
</dbReference>
<gene>
    <name evidence="4" type="primary">purN</name>
    <name evidence="6" type="ORF">F8377_02305</name>
</gene>
<feature type="binding site" evidence="4">
    <location>
        <position position="62"/>
    </location>
    <ligand>
        <name>(6R)-10-formyltetrahydrofolate</name>
        <dbReference type="ChEBI" id="CHEBI:195366"/>
    </ligand>
</feature>
<dbReference type="Proteomes" id="UP000436181">
    <property type="component" value="Unassembled WGS sequence"/>
</dbReference>
<sequence length="200" mass="21399">MKIVLLASGTGTLLQSVIDHVDRSKVHILAVGSDRDCEALSRAQRADIPTFTVEYTPGETDREQWNVALAEQIASYEPDIVVSAGFMRILGKTVVDAFAGQIINTHPALLPAFPGAHGVRDALDYGVKVTGTTVHVVDSGVDTGPIIAQQAVVVEPSDTEATLHERIKVAERQLLIDVLHAISDNGLSINGRKARTTSND</sequence>
<feature type="domain" description="Formyl transferase N-terminal" evidence="5">
    <location>
        <begin position="1"/>
        <end position="179"/>
    </location>
</feature>
<proteinExistence type="inferred from homology"/>